<evidence type="ECO:0000313" key="6">
    <source>
        <dbReference type="Proteomes" id="UP000023152"/>
    </source>
</evidence>
<dbReference type="AlphaFoldDB" id="X6NL55"/>
<evidence type="ECO:0000256" key="3">
    <source>
        <dbReference type="SAM" id="MobiDB-lite"/>
    </source>
</evidence>
<feature type="region of interest" description="Disordered" evidence="3">
    <location>
        <begin position="411"/>
        <end position="447"/>
    </location>
</feature>
<feature type="compositionally biased region" description="Polar residues" evidence="3">
    <location>
        <begin position="429"/>
        <end position="443"/>
    </location>
</feature>
<dbReference type="OMA" id="NQYRIMK"/>
<comment type="caution">
    <text evidence="5">The sequence shown here is derived from an EMBL/GenBank/DDBJ whole genome shotgun (WGS) entry which is preliminary data.</text>
</comment>
<evidence type="ECO:0000256" key="1">
    <source>
        <dbReference type="ARBA" id="ARBA00023054"/>
    </source>
</evidence>
<dbReference type="InterPro" id="IPR051876">
    <property type="entry name" value="ODA-DC/CCD"/>
</dbReference>
<dbReference type="PANTHER" id="PTHR21694">
    <property type="entry name" value="COILED-COIL DOMAIN-CONTAINING PROTEIN 63"/>
    <property type="match status" value="1"/>
</dbReference>
<name>X6NL55_RETFI</name>
<accession>X6NL55</accession>
<feature type="coiled-coil region" evidence="2">
    <location>
        <begin position="18"/>
        <end position="84"/>
    </location>
</feature>
<keyword evidence="6" id="KW-1185">Reference proteome</keyword>
<keyword evidence="1 2" id="KW-0175">Coiled coil</keyword>
<dbReference type="EMBL" id="ASPP01007678">
    <property type="protein sequence ID" value="ETO26726.1"/>
    <property type="molecule type" value="Genomic_DNA"/>
</dbReference>
<dbReference type="PANTHER" id="PTHR21694:SF18">
    <property type="entry name" value="COILED-COIL DOMAIN-CONTAINING PROTEIN 63"/>
    <property type="match status" value="1"/>
</dbReference>
<dbReference type="InterPro" id="IPR049258">
    <property type="entry name" value="ODAD1_CC"/>
</dbReference>
<feature type="coiled-coil region" evidence="2">
    <location>
        <begin position="159"/>
        <end position="263"/>
    </location>
</feature>
<gene>
    <name evidence="5" type="ORF">RFI_10407</name>
</gene>
<feature type="domain" description="ODAD1 central coiled coil region" evidence="4">
    <location>
        <begin position="163"/>
        <end position="256"/>
    </location>
</feature>
<evidence type="ECO:0000256" key="2">
    <source>
        <dbReference type="SAM" id="Coils"/>
    </source>
</evidence>
<feature type="domain" description="ODAD1 central coiled coil region" evidence="4">
    <location>
        <begin position="275"/>
        <end position="440"/>
    </location>
</feature>
<reference evidence="5 6" key="1">
    <citation type="journal article" date="2013" name="Curr. Biol.">
        <title>The Genome of the Foraminiferan Reticulomyxa filosa.</title>
        <authorList>
            <person name="Glockner G."/>
            <person name="Hulsmann N."/>
            <person name="Schleicher M."/>
            <person name="Noegel A.A."/>
            <person name="Eichinger L."/>
            <person name="Gallinger C."/>
            <person name="Pawlowski J."/>
            <person name="Sierra R."/>
            <person name="Euteneuer U."/>
            <person name="Pillet L."/>
            <person name="Moustafa A."/>
            <person name="Platzer M."/>
            <person name="Groth M."/>
            <person name="Szafranski K."/>
            <person name="Schliwa M."/>
        </authorList>
    </citation>
    <scope>NUCLEOTIDE SEQUENCE [LARGE SCALE GENOMIC DNA]</scope>
</reference>
<organism evidence="5 6">
    <name type="scientific">Reticulomyxa filosa</name>
    <dbReference type="NCBI Taxonomy" id="46433"/>
    <lineage>
        <taxon>Eukaryota</taxon>
        <taxon>Sar</taxon>
        <taxon>Rhizaria</taxon>
        <taxon>Retaria</taxon>
        <taxon>Foraminifera</taxon>
        <taxon>Monothalamids</taxon>
        <taxon>Reticulomyxidae</taxon>
        <taxon>Reticulomyxa</taxon>
    </lineage>
</organism>
<evidence type="ECO:0000259" key="4">
    <source>
        <dbReference type="Pfam" id="PF21773"/>
    </source>
</evidence>
<proteinExistence type="predicted"/>
<dbReference type="Pfam" id="PF21773">
    <property type="entry name" value="ODAD1_CC"/>
    <property type="match status" value="2"/>
</dbReference>
<dbReference type="Proteomes" id="UP000023152">
    <property type="component" value="Unassembled WGS sequence"/>
</dbReference>
<sequence length="472" mass="55719">MMLLLLINSFKTEKNYNSLKLDNRVDQTQTELDALQRQFRDMEARHRTMNDDSVQTMRMQRQKIEKLRRDNDKLKEELAIETRQECSLCERKKNKNKKGGAKIALTNRGAVQLSNLREQGESYESKIEMEKRRIFELDQQIKKNGRNDMGGINANRETSRTIQKNIRMLENRLDKALIKYNEALGYNKKLRETIDNLRRERVVFDGIYRKLETDLEQIKTEMVAIIESANQAYEQRDHAQTEMLRIKEQADKLQKKKRGKRRNFFFFKKKKKDSRIEQKQFEHEWKELSKLIDQDKKTKDFLNSKDRDNVNDALANNALQQEQQLKKRLSKGAWAIVKDRAHIQMAQERVKSYEEAFHKITEATGISDIDELVKTFMESEESNFQLFNQVNNISTEIERLEESIANLNKEINKTKNGGGTGTNQKNESSDQCSSAENQRIGTNKKQDSILRAKHKQAFILYTYTFFFKSNHH</sequence>
<evidence type="ECO:0000313" key="5">
    <source>
        <dbReference type="EMBL" id="ETO26726.1"/>
    </source>
</evidence>
<protein>
    <recommendedName>
        <fullName evidence="4">ODAD1 central coiled coil region domain-containing protein</fullName>
    </recommendedName>
</protein>
<dbReference type="OrthoDB" id="6766775at2759"/>